<reference evidence="2" key="1">
    <citation type="submission" date="2022-07" db="EMBL/GenBank/DDBJ databases">
        <title>Alkalimarinus sp. nov., isolated from gut of a Alitta virens.</title>
        <authorList>
            <person name="Yang A.I."/>
            <person name="Shin N.-R."/>
        </authorList>
    </citation>
    <scope>NUCLEOTIDE SEQUENCE</scope>
    <source>
        <strain evidence="2">FA028</strain>
    </source>
</reference>
<dbReference type="InterPro" id="IPR002881">
    <property type="entry name" value="DUF58"/>
</dbReference>
<dbReference type="InterPro" id="IPR036465">
    <property type="entry name" value="vWFA_dom_sf"/>
</dbReference>
<dbReference type="Proteomes" id="UP001164472">
    <property type="component" value="Chromosome"/>
</dbReference>
<dbReference type="PANTHER" id="PTHR33608:SF12">
    <property type="entry name" value="DUF58 DOMAIN-CONTAINING PROTEIN"/>
    <property type="match status" value="1"/>
</dbReference>
<feature type="domain" description="DUF58" evidence="1">
    <location>
        <begin position="59"/>
        <end position="272"/>
    </location>
</feature>
<evidence type="ECO:0000313" key="3">
    <source>
        <dbReference type="Proteomes" id="UP001164472"/>
    </source>
</evidence>
<evidence type="ECO:0000259" key="1">
    <source>
        <dbReference type="Pfam" id="PF01882"/>
    </source>
</evidence>
<protein>
    <submittedName>
        <fullName evidence="2">DUF58 domain-containing protein</fullName>
    </submittedName>
</protein>
<dbReference type="EMBL" id="CP101527">
    <property type="protein sequence ID" value="UZW74632.1"/>
    <property type="molecule type" value="Genomic_DNA"/>
</dbReference>
<keyword evidence="3" id="KW-1185">Reference proteome</keyword>
<dbReference type="KEGG" id="asem:NNL22_16670"/>
<gene>
    <name evidence="2" type="ORF">NNL22_16670</name>
</gene>
<sequence>MASIESEKPDHKVYADFQQLVAMQHLAAGFSFLPKQAVQSILSGRHASKLRGRGLNFEELRHYRPGDDIRTLDWKVTNRTKKPHVRVYTEERERSVLLLVDQRVSMFFGSRVKMKSVVAAEMAGLSIWRTLAVGDRVGALVFNDTEIKEIKPQRSRKTALQILHQITTMNHALNARQRTAQNSDQLNHALQEAERLCGHDFLIVVVSDMSGWNDETIKRIKRLTVHNDLIVPLIFDPLEKELPDHQQLVVSDGHVQIEVDARKHKLKQRFTEGFVSSVDFLQGELRKYGVPVIPIDTEAPVQDQVRVALGQPFMAGGGR</sequence>
<organism evidence="2 3">
    <name type="scientific">Alkalimarinus sediminis</name>
    <dbReference type="NCBI Taxonomy" id="1632866"/>
    <lineage>
        <taxon>Bacteria</taxon>
        <taxon>Pseudomonadati</taxon>
        <taxon>Pseudomonadota</taxon>
        <taxon>Gammaproteobacteria</taxon>
        <taxon>Alteromonadales</taxon>
        <taxon>Alteromonadaceae</taxon>
        <taxon>Alkalimarinus</taxon>
    </lineage>
</organism>
<proteinExistence type="predicted"/>
<dbReference type="RefSeq" id="WP_251810059.1">
    <property type="nucleotide sequence ID" value="NZ_CP101527.1"/>
</dbReference>
<accession>A0A9E8KQE9</accession>
<dbReference type="SUPFAM" id="SSF53300">
    <property type="entry name" value="vWA-like"/>
    <property type="match status" value="1"/>
</dbReference>
<dbReference type="Pfam" id="PF01882">
    <property type="entry name" value="DUF58"/>
    <property type="match status" value="1"/>
</dbReference>
<name>A0A9E8KQE9_9ALTE</name>
<dbReference type="AlphaFoldDB" id="A0A9E8KQE9"/>
<dbReference type="PANTHER" id="PTHR33608">
    <property type="entry name" value="BLL2464 PROTEIN"/>
    <property type="match status" value="1"/>
</dbReference>
<evidence type="ECO:0000313" key="2">
    <source>
        <dbReference type="EMBL" id="UZW74632.1"/>
    </source>
</evidence>